<feature type="domain" description="Aerotolerance regulator N-terminal" evidence="2">
    <location>
        <begin position="4"/>
        <end position="78"/>
    </location>
</feature>
<dbReference type="Pfam" id="PF13709">
    <property type="entry name" value="DUF4159"/>
    <property type="match status" value="1"/>
</dbReference>
<gene>
    <name evidence="4" type="ORF">KL86PLE_60329</name>
</gene>
<accession>A0A212LKH1</accession>
<protein>
    <submittedName>
        <fullName evidence="4">RNA-binding protein</fullName>
    </submittedName>
</protein>
<keyword evidence="1" id="KW-0812">Transmembrane</keyword>
<dbReference type="CDD" id="cd03143">
    <property type="entry name" value="A4_beta-galactosidase_middle_domain"/>
    <property type="match status" value="1"/>
</dbReference>
<dbReference type="PANTHER" id="PTHR37464">
    <property type="entry name" value="BLL2463 PROTEIN"/>
    <property type="match status" value="1"/>
</dbReference>
<sequence>MSGLSFAAPLALLGLLALPAIWWLLKATPPRPVTRLFPPLALIVRPKRDEETPVRTPWWLIALRLLVAGLIVLAVAGPILQPTERIVRGEGPLWLVIDNGASAAPDWPERRATAAAILAETGDAGRPVLLVATADGPDGIGAQTTAAEAVRRVNALAPRAILPDRAPLLPALTRLAGETPPGEVIVLPEPGDNGTAHDFLSGLARLAGTAPVTLAVSGRPAPVAIDGVEQDGAAVTVHLRRAAAGAATDGGLRLLDRKGRLLDERPFALAAGDDQADARFELPLEIRNDIARAEVANGNSALGVHLLDDRWRRRSVAIVTSTGSEAARPLIAPEYFLEKALAPFAEVTVSGQGALSDAFKAAIEARPAAILVSDVGRLGQGEAALARAFMERGGVLVRFAGPRLAASDETEVPSPLRRGDRALGGSLSWSRPQALGSFSDNGPYAGLAVPGDVTVNRQVLAEPGVDLADRTWASLSDGTPLVTAARVGAGWLVLFHVTADTRWSNLPISGAFVEMLRRTVALGSAGAGARDVGGNAVLPPLSLLDGYGRPAAPAAGVTGIREADIATITPSRSTPPGLYGSDDGFRALNPLRPDMAYAPPDLSGLPDGVRRAGLVTEAAVDLSPFGFGLAFLLLVADGLAVTALAGGFKRRRAAAAAVMIGLAVLLTPPVARAADDARLLEALSATRLAYVETGIADLDETSRAGLSTLSRFIASHSSLEPGEPMAVDPERDELSVFPLIYWPIDASAPMPSTAAMARVEAFMKDGGTVLFDSRDDADFSAASPNTARLRDMLATIDVPPLEPVPSDHVLTKSFYLLGAFVGRTEGSPLWVEAPDDDSGDDAGEVRPVRAADGVSPLLITGNDMAGAWAADEAGAFLNPLVPGSPRQRELAFRAGLNIVMYVLTGSYKADQVHVPALLERLGE</sequence>
<dbReference type="InterPro" id="IPR025297">
    <property type="entry name" value="DUF4159"/>
</dbReference>
<name>A0A212LKH1_9HYPH</name>
<dbReference type="EMBL" id="FMJD01000010">
    <property type="protein sequence ID" value="SCM78014.1"/>
    <property type="molecule type" value="Genomic_DNA"/>
</dbReference>
<organism evidence="4">
    <name type="scientific">uncultured Pleomorphomonas sp</name>
    <dbReference type="NCBI Taxonomy" id="442121"/>
    <lineage>
        <taxon>Bacteria</taxon>
        <taxon>Pseudomonadati</taxon>
        <taxon>Pseudomonadota</taxon>
        <taxon>Alphaproteobacteria</taxon>
        <taxon>Hyphomicrobiales</taxon>
        <taxon>Pleomorphomonadaceae</taxon>
        <taxon>Pleomorphomonas</taxon>
        <taxon>environmental samples</taxon>
    </lineage>
</organism>
<evidence type="ECO:0000259" key="3">
    <source>
        <dbReference type="Pfam" id="PF13709"/>
    </source>
</evidence>
<feature type="transmembrane region" description="Helical" evidence="1">
    <location>
        <begin position="58"/>
        <end position="80"/>
    </location>
</feature>
<dbReference type="PANTHER" id="PTHR37464:SF1">
    <property type="entry name" value="BLL2463 PROTEIN"/>
    <property type="match status" value="1"/>
</dbReference>
<dbReference type="InterPro" id="IPR024163">
    <property type="entry name" value="Aerotolerance_reg_N"/>
</dbReference>
<dbReference type="InterPro" id="IPR011933">
    <property type="entry name" value="Double_TM_dom"/>
</dbReference>
<keyword evidence="1" id="KW-0472">Membrane</keyword>
<dbReference type="AlphaFoldDB" id="A0A212LKH1"/>
<keyword evidence="1" id="KW-1133">Transmembrane helix</keyword>
<evidence type="ECO:0000259" key="2">
    <source>
        <dbReference type="Pfam" id="PF07584"/>
    </source>
</evidence>
<feature type="transmembrane region" description="Helical" evidence="1">
    <location>
        <begin position="6"/>
        <end position="25"/>
    </location>
</feature>
<dbReference type="NCBIfam" id="TIGR02226">
    <property type="entry name" value="two_anch"/>
    <property type="match status" value="1"/>
</dbReference>
<evidence type="ECO:0000256" key="1">
    <source>
        <dbReference type="SAM" id="Phobius"/>
    </source>
</evidence>
<evidence type="ECO:0000313" key="4">
    <source>
        <dbReference type="EMBL" id="SCM78014.1"/>
    </source>
</evidence>
<feature type="transmembrane region" description="Helical" evidence="1">
    <location>
        <begin position="625"/>
        <end position="646"/>
    </location>
</feature>
<feature type="domain" description="DUF4159" evidence="3">
    <location>
        <begin position="687"/>
        <end position="903"/>
    </location>
</feature>
<proteinExistence type="predicted"/>
<dbReference type="RefSeq" id="WP_288197777.1">
    <property type="nucleotide sequence ID" value="NZ_LT608334.1"/>
</dbReference>
<dbReference type="Pfam" id="PF07584">
    <property type="entry name" value="BatA"/>
    <property type="match status" value="1"/>
</dbReference>
<dbReference type="Gene3D" id="3.40.50.12140">
    <property type="entry name" value="Domain of unknown function DUF4159"/>
    <property type="match status" value="1"/>
</dbReference>
<reference evidence="4" key="1">
    <citation type="submission" date="2016-08" db="EMBL/GenBank/DDBJ databases">
        <authorList>
            <person name="Seilhamer J.J."/>
        </authorList>
    </citation>
    <scope>NUCLEOTIDE SEQUENCE</scope>
    <source>
        <strain evidence="4">86</strain>
    </source>
</reference>
<feature type="transmembrane region" description="Helical" evidence="1">
    <location>
        <begin position="653"/>
        <end position="671"/>
    </location>
</feature>